<evidence type="ECO:0000313" key="2">
    <source>
        <dbReference type="Proteomes" id="UP000524246"/>
    </source>
</evidence>
<dbReference type="Proteomes" id="UP000524246">
    <property type="component" value="Unassembled WGS sequence"/>
</dbReference>
<sequence length="134" mass="15299">MDNVLNEDLATFGALSLSIPMNEIDETLRSLTPVTKRPYANEQSIEVNSAEDRFTYKWKELQACLDPYIDYEEFYRVDLSLADVRRLVEEALGSGGYRERSAHGEVGIELLPLRRLLGHSKRGRRCGMDSACER</sequence>
<name>A0A7X9IJV2_9DELT</name>
<gene>
    <name evidence="1" type="ORF">GYA55_04680</name>
</gene>
<proteinExistence type="predicted"/>
<organism evidence="1 2">
    <name type="scientific">SAR324 cluster bacterium</name>
    <dbReference type="NCBI Taxonomy" id="2024889"/>
    <lineage>
        <taxon>Bacteria</taxon>
        <taxon>Deltaproteobacteria</taxon>
        <taxon>SAR324 cluster</taxon>
    </lineage>
</organism>
<accession>A0A7X9IJV2</accession>
<comment type="caution">
    <text evidence="1">The sequence shown here is derived from an EMBL/GenBank/DDBJ whole genome shotgun (WGS) entry which is preliminary data.</text>
</comment>
<protein>
    <submittedName>
        <fullName evidence="1">Uncharacterized protein</fullName>
    </submittedName>
</protein>
<evidence type="ECO:0000313" key="1">
    <source>
        <dbReference type="EMBL" id="NMC62444.1"/>
    </source>
</evidence>
<reference evidence="1 2" key="1">
    <citation type="journal article" date="2020" name="Biotechnol. Biofuels">
        <title>New insights from the biogas microbiome by comprehensive genome-resolved metagenomics of nearly 1600 species originating from multiple anaerobic digesters.</title>
        <authorList>
            <person name="Campanaro S."/>
            <person name="Treu L."/>
            <person name="Rodriguez-R L.M."/>
            <person name="Kovalovszki A."/>
            <person name="Ziels R.M."/>
            <person name="Maus I."/>
            <person name="Zhu X."/>
            <person name="Kougias P.G."/>
            <person name="Basile A."/>
            <person name="Luo G."/>
            <person name="Schluter A."/>
            <person name="Konstantinidis K.T."/>
            <person name="Angelidaki I."/>
        </authorList>
    </citation>
    <scope>NUCLEOTIDE SEQUENCE [LARGE SCALE GENOMIC DNA]</scope>
    <source>
        <strain evidence="1">AS27yjCOA_65</strain>
    </source>
</reference>
<dbReference type="AlphaFoldDB" id="A0A7X9IJV2"/>
<dbReference type="EMBL" id="JAAZON010000196">
    <property type="protein sequence ID" value="NMC62444.1"/>
    <property type="molecule type" value="Genomic_DNA"/>
</dbReference>